<dbReference type="AlphaFoldDB" id="I0V1L8"/>
<proteinExistence type="predicted"/>
<dbReference type="HOGENOM" id="CLU_020336_50_4_11"/>
<dbReference type="STRING" id="882086.SacxiDRAFT_1779"/>
<feature type="domain" description="AB hydrolase-1" evidence="1">
    <location>
        <begin position="8"/>
        <end position="226"/>
    </location>
</feature>
<dbReference type="InterPro" id="IPR050266">
    <property type="entry name" value="AB_hydrolase_sf"/>
</dbReference>
<evidence type="ECO:0000313" key="3">
    <source>
        <dbReference type="Proteomes" id="UP000004691"/>
    </source>
</evidence>
<protein>
    <submittedName>
        <fullName evidence="2">Putative hydrolase or acyltransferase of alpha/beta superfamily</fullName>
    </submittedName>
</protein>
<sequence length="244" mass="26125">MIGTPLPVVFLHGIRVSGTMWRPQLREVGRHRPVSAPDMPGHGHRRGERFTMRSAVETVAEEIDALGGRALVAGLSMGGYIGIAAASRLGERVAGLVAMGCTAAHRPSLTVPYRLTSRLFNALPDGGAWLNRQIFAAAAGRTAAAAIGERGFATDAVSDVLDALLAFDPVEELARFTGPVWLVNGSRDHFRVDEQRFLEACVDGRLVIVPKVGHLLSFSTPHVVAQLINEAAEHVEDTARPQTA</sequence>
<accession>I0V1L8</accession>
<reference evidence="2 3" key="1">
    <citation type="submission" date="2012-01" db="EMBL/GenBank/DDBJ databases">
        <title>Improved High-Quality Draft sequence of Saccharomonospora xinjiangensis XJ-54.</title>
        <authorList>
            <consortium name="US DOE Joint Genome Institute"/>
            <person name="Lucas S."/>
            <person name="Han J."/>
            <person name="Lapidus A."/>
            <person name="Cheng J.-F."/>
            <person name="Goodwin L."/>
            <person name="Pitluck S."/>
            <person name="Peters L."/>
            <person name="Mikhailova N."/>
            <person name="Teshima H."/>
            <person name="Detter J.C."/>
            <person name="Han C."/>
            <person name="Tapia R."/>
            <person name="Land M."/>
            <person name="Hauser L."/>
            <person name="Kyrpides N."/>
            <person name="Ivanova N."/>
            <person name="Pagani I."/>
            <person name="Brambilla E.-M."/>
            <person name="Klenk H.-P."/>
            <person name="Woyke T."/>
        </authorList>
    </citation>
    <scope>NUCLEOTIDE SEQUENCE [LARGE SCALE GENOMIC DNA]</scope>
    <source>
        <strain evidence="2 3">XJ-54</strain>
    </source>
</reference>
<organism evidence="2 3">
    <name type="scientific">Saccharomonospora xinjiangensis XJ-54</name>
    <dbReference type="NCBI Taxonomy" id="882086"/>
    <lineage>
        <taxon>Bacteria</taxon>
        <taxon>Bacillati</taxon>
        <taxon>Actinomycetota</taxon>
        <taxon>Actinomycetes</taxon>
        <taxon>Pseudonocardiales</taxon>
        <taxon>Pseudonocardiaceae</taxon>
        <taxon>Saccharomonospora</taxon>
    </lineage>
</organism>
<keyword evidence="2" id="KW-0808">Transferase</keyword>
<evidence type="ECO:0000259" key="1">
    <source>
        <dbReference type="Pfam" id="PF12697"/>
    </source>
</evidence>
<dbReference type="Gene3D" id="3.40.50.1820">
    <property type="entry name" value="alpha/beta hydrolase"/>
    <property type="match status" value="1"/>
</dbReference>
<dbReference type="InterPro" id="IPR000073">
    <property type="entry name" value="AB_hydrolase_1"/>
</dbReference>
<dbReference type="Pfam" id="PF12697">
    <property type="entry name" value="Abhydrolase_6"/>
    <property type="match status" value="1"/>
</dbReference>
<keyword evidence="2" id="KW-0378">Hydrolase</keyword>
<evidence type="ECO:0000313" key="2">
    <source>
        <dbReference type="EMBL" id="EID54021.1"/>
    </source>
</evidence>
<dbReference type="GO" id="GO:0016787">
    <property type="term" value="F:hydrolase activity"/>
    <property type="evidence" value="ECO:0007669"/>
    <property type="project" value="UniProtKB-KW"/>
</dbReference>
<dbReference type="EMBL" id="JH636049">
    <property type="protein sequence ID" value="EID54021.1"/>
    <property type="molecule type" value="Genomic_DNA"/>
</dbReference>
<keyword evidence="3" id="KW-1185">Reference proteome</keyword>
<dbReference type="GO" id="GO:0016746">
    <property type="term" value="F:acyltransferase activity"/>
    <property type="evidence" value="ECO:0007669"/>
    <property type="project" value="UniProtKB-KW"/>
</dbReference>
<keyword evidence="2" id="KW-0012">Acyltransferase</keyword>
<dbReference type="OrthoDB" id="5495375at2"/>
<gene>
    <name evidence="2" type="ORF">SacxiDRAFT_1779</name>
</gene>
<dbReference type="Proteomes" id="UP000004691">
    <property type="component" value="Unassembled WGS sequence"/>
</dbReference>
<dbReference type="SUPFAM" id="SSF53474">
    <property type="entry name" value="alpha/beta-Hydrolases"/>
    <property type="match status" value="1"/>
</dbReference>
<dbReference type="InterPro" id="IPR029058">
    <property type="entry name" value="AB_hydrolase_fold"/>
</dbReference>
<dbReference type="PANTHER" id="PTHR43798">
    <property type="entry name" value="MONOACYLGLYCEROL LIPASE"/>
    <property type="match status" value="1"/>
</dbReference>
<name>I0V1L8_9PSEU</name>
<dbReference type="RefSeq" id="WP_006238170.1">
    <property type="nucleotide sequence ID" value="NZ_JH636049.1"/>
</dbReference>
<dbReference type="eggNOG" id="COG1073">
    <property type="taxonomic scope" value="Bacteria"/>
</dbReference>